<dbReference type="OrthoDB" id="1746739at2759"/>
<keyword evidence="8" id="KW-1185">Reference proteome</keyword>
<dbReference type="InterPro" id="IPR021740">
    <property type="entry name" value="Velvet"/>
</dbReference>
<comment type="subcellular location">
    <subcellularLocation>
        <location evidence="1">Nucleus</location>
    </subcellularLocation>
</comment>
<name>A0A550CTV3_9AGAR</name>
<evidence type="ECO:0000313" key="8">
    <source>
        <dbReference type="Proteomes" id="UP000320762"/>
    </source>
</evidence>
<feature type="compositionally biased region" description="Basic residues" evidence="5">
    <location>
        <begin position="493"/>
        <end position="507"/>
    </location>
</feature>
<dbReference type="InterPro" id="IPR038491">
    <property type="entry name" value="Velvet_dom_sf"/>
</dbReference>
<feature type="compositionally biased region" description="Low complexity" evidence="5">
    <location>
        <begin position="195"/>
        <end position="232"/>
    </location>
</feature>
<dbReference type="PANTHER" id="PTHR33572">
    <property type="entry name" value="SPORE DEVELOPMENT REGULATOR VOSA"/>
    <property type="match status" value="1"/>
</dbReference>
<proteinExistence type="predicted"/>
<feature type="compositionally biased region" description="Low complexity" evidence="5">
    <location>
        <begin position="152"/>
        <end position="163"/>
    </location>
</feature>
<comment type="caution">
    <text evidence="7">The sequence shown here is derived from an EMBL/GenBank/DDBJ whole genome shotgun (WGS) entry which is preliminary data.</text>
</comment>
<feature type="region of interest" description="Disordered" evidence="5">
    <location>
        <begin position="490"/>
        <end position="516"/>
    </location>
</feature>
<evidence type="ECO:0000259" key="6">
    <source>
        <dbReference type="PROSITE" id="PS51821"/>
    </source>
</evidence>
<dbReference type="Pfam" id="PF11754">
    <property type="entry name" value="Velvet"/>
    <property type="match status" value="1"/>
</dbReference>
<organism evidence="7 8">
    <name type="scientific">Schizophyllum amplum</name>
    <dbReference type="NCBI Taxonomy" id="97359"/>
    <lineage>
        <taxon>Eukaryota</taxon>
        <taxon>Fungi</taxon>
        <taxon>Dikarya</taxon>
        <taxon>Basidiomycota</taxon>
        <taxon>Agaricomycotina</taxon>
        <taxon>Agaricomycetes</taxon>
        <taxon>Agaricomycetidae</taxon>
        <taxon>Agaricales</taxon>
        <taxon>Schizophyllaceae</taxon>
        <taxon>Schizophyllum</taxon>
    </lineage>
</organism>
<feature type="compositionally biased region" description="Pro residues" evidence="5">
    <location>
        <begin position="129"/>
        <end position="151"/>
    </location>
</feature>
<dbReference type="GO" id="GO:0005634">
    <property type="term" value="C:nucleus"/>
    <property type="evidence" value="ECO:0007669"/>
    <property type="project" value="UniProtKB-SubCell"/>
</dbReference>
<protein>
    <submittedName>
        <fullName evidence="7">Velvet factor</fullName>
    </submittedName>
</protein>
<feature type="compositionally biased region" description="Basic and acidic residues" evidence="5">
    <location>
        <begin position="299"/>
        <end position="311"/>
    </location>
</feature>
<feature type="compositionally biased region" description="Low complexity" evidence="5">
    <location>
        <begin position="175"/>
        <end position="187"/>
    </location>
</feature>
<dbReference type="Proteomes" id="UP000320762">
    <property type="component" value="Unassembled WGS sequence"/>
</dbReference>
<feature type="compositionally biased region" description="Polar residues" evidence="5">
    <location>
        <begin position="285"/>
        <end position="297"/>
    </location>
</feature>
<sequence length="516" mass="54988">MIQKTTEPAATAPPDGPESWGSWVGRKYYSLDVVQHPVRARMCGFGDKDRRPLAPAAVATMVVRRDDNTLVDVDDLDCSFFLVTVDLWSEDGRQEMNLVLHPNAAAERSQPAPSKPRRRNPSTSNQSSPPAPPAPFPSYGPPAPYFPPWSAPAPDRSPSSASAVLPSISTSFGRAPGPSSASPYSPYAQPPFGPPSSSAYGPPSSSSYGPPSSSGYGPPSSTSYGPPSASAYGPPPSYPPFAPYGHPPPSGFGPPPPGFPPPSGFGQTQGFGAHPSPSYADPEVSSPNISTTLSGIPSTRDRDDDRGEASARVETGTGTRARRESRGRRGGRRDRDARDEREGPDGGPDLRDPIEPGQGRRRDRDRDKDDDGDDPTRGTDARSATYTRTLVGPLSANATRLLDEHRKPGIFFLFQDLSVRTEGTFRLRLRLMNVGAPPAPEPGAAGVHTGVSPVLAQAFTAPFTVFSAKRFPGVPDTTALSIAFNQQNMKLPLRNRHGSSSKRRRRGAGSDEDDSD</sequence>
<dbReference type="EMBL" id="VDMD01000002">
    <property type="protein sequence ID" value="TRM68219.1"/>
    <property type="molecule type" value="Genomic_DNA"/>
</dbReference>
<dbReference type="AlphaFoldDB" id="A0A550CTV3"/>
<dbReference type="PROSITE" id="PS51821">
    <property type="entry name" value="VELVET"/>
    <property type="match status" value="1"/>
</dbReference>
<keyword evidence="2" id="KW-0805">Transcription regulation</keyword>
<keyword evidence="3" id="KW-0804">Transcription</keyword>
<feature type="domain" description="Velvet" evidence="6">
    <location>
        <begin position="21"/>
        <end position="494"/>
    </location>
</feature>
<evidence type="ECO:0000256" key="4">
    <source>
        <dbReference type="ARBA" id="ARBA00023242"/>
    </source>
</evidence>
<dbReference type="STRING" id="97359.A0A550CTV3"/>
<feature type="region of interest" description="Disordered" evidence="5">
    <location>
        <begin position="102"/>
        <end position="388"/>
    </location>
</feature>
<feature type="compositionally biased region" description="Pro residues" evidence="5">
    <location>
        <begin position="233"/>
        <end position="263"/>
    </location>
</feature>
<evidence type="ECO:0000256" key="2">
    <source>
        <dbReference type="ARBA" id="ARBA00023015"/>
    </source>
</evidence>
<dbReference type="Gene3D" id="2.60.40.3960">
    <property type="entry name" value="Velvet domain"/>
    <property type="match status" value="2"/>
</dbReference>
<reference evidence="7 8" key="1">
    <citation type="journal article" date="2019" name="New Phytol.">
        <title>Comparative genomics reveals unique wood-decay strategies and fruiting body development in the Schizophyllaceae.</title>
        <authorList>
            <person name="Almasi E."/>
            <person name="Sahu N."/>
            <person name="Krizsan K."/>
            <person name="Balint B."/>
            <person name="Kovacs G.M."/>
            <person name="Kiss B."/>
            <person name="Cseklye J."/>
            <person name="Drula E."/>
            <person name="Henrissat B."/>
            <person name="Nagy I."/>
            <person name="Chovatia M."/>
            <person name="Adam C."/>
            <person name="LaButti K."/>
            <person name="Lipzen A."/>
            <person name="Riley R."/>
            <person name="Grigoriev I.V."/>
            <person name="Nagy L.G."/>
        </authorList>
    </citation>
    <scope>NUCLEOTIDE SEQUENCE [LARGE SCALE GENOMIC DNA]</scope>
    <source>
        <strain evidence="7 8">NL-1724</strain>
    </source>
</reference>
<accession>A0A550CTV3</accession>
<evidence type="ECO:0000313" key="7">
    <source>
        <dbReference type="EMBL" id="TRM68219.1"/>
    </source>
</evidence>
<gene>
    <name evidence="7" type="ORF">BD626DRAFT_112998</name>
</gene>
<evidence type="ECO:0000256" key="5">
    <source>
        <dbReference type="SAM" id="MobiDB-lite"/>
    </source>
</evidence>
<keyword evidence="4" id="KW-0539">Nucleus</keyword>
<evidence type="ECO:0000256" key="1">
    <source>
        <dbReference type="ARBA" id="ARBA00004123"/>
    </source>
</evidence>
<dbReference type="PANTHER" id="PTHR33572:SF3">
    <property type="entry name" value="VELVET COMPLEX SUBUNIT B"/>
    <property type="match status" value="1"/>
</dbReference>
<feature type="compositionally biased region" description="Basic residues" evidence="5">
    <location>
        <begin position="323"/>
        <end position="332"/>
    </location>
</feature>
<feature type="compositionally biased region" description="Basic and acidic residues" evidence="5">
    <location>
        <begin position="333"/>
        <end position="380"/>
    </location>
</feature>
<dbReference type="InterPro" id="IPR037525">
    <property type="entry name" value="Velvet_dom"/>
</dbReference>
<evidence type="ECO:0000256" key="3">
    <source>
        <dbReference type="ARBA" id="ARBA00023163"/>
    </source>
</evidence>